<dbReference type="EMBL" id="KI286917">
    <property type="protein sequence ID" value="ESA10606.1"/>
    <property type="molecule type" value="Genomic_DNA"/>
</dbReference>
<organism evidence="1">
    <name type="scientific">Rhizophagus irregularis (strain DAOM 181602 / DAOM 197198 / MUCL 43194)</name>
    <name type="common">Arbuscular mycorrhizal fungus</name>
    <name type="synonym">Glomus intraradices</name>
    <dbReference type="NCBI Taxonomy" id="747089"/>
    <lineage>
        <taxon>Eukaryota</taxon>
        <taxon>Fungi</taxon>
        <taxon>Fungi incertae sedis</taxon>
        <taxon>Mucoromycota</taxon>
        <taxon>Glomeromycotina</taxon>
        <taxon>Glomeromycetes</taxon>
        <taxon>Glomerales</taxon>
        <taxon>Glomeraceae</taxon>
        <taxon>Rhizophagus</taxon>
    </lineage>
</organism>
<name>U9U4R2_RHIID</name>
<gene>
    <name evidence="1" type="ORF">GLOINDRAFT_29252</name>
</gene>
<evidence type="ECO:0000313" key="1">
    <source>
        <dbReference type="EMBL" id="ESA10606.1"/>
    </source>
</evidence>
<accession>U9U4R2</accession>
<dbReference type="AlphaFoldDB" id="U9U4R2"/>
<sequence length="62" mass="7188">MSVGIYLLGYMLFGYVLLECVVGIISRRESPFGNMSCRPPIKRCRAKDILENGRRENRDFFV</sequence>
<proteinExistence type="predicted"/>
<reference evidence="1" key="1">
    <citation type="submission" date="2013-07" db="EMBL/GenBank/DDBJ databases">
        <title>The genome of an arbuscular mycorrhizal fungus provides insights into the evolution of the oldest plant symbiosis.</title>
        <authorList>
            <consortium name="DOE Joint Genome Institute"/>
            <person name="Tisserant E."/>
            <person name="Malbreil M."/>
            <person name="Kuo A."/>
            <person name="Kohler A."/>
            <person name="Symeonidi A."/>
            <person name="Balestrini R."/>
            <person name="Charron P."/>
            <person name="Duensing N."/>
            <person name="Frei-dit-Frey N."/>
            <person name="Gianinazzi-Pearson V."/>
            <person name="Gilbert B."/>
            <person name="Handa Y."/>
            <person name="Hijri M."/>
            <person name="Kaul R."/>
            <person name="Kawaguchi M."/>
            <person name="Krajinski F."/>
            <person name="Lammers P."/>
            <person name="Lapierre D."/>
            <person name="Masclaux F.G."/>
            <person name="Murat C."/>
            <person name="Morin E."/>
            <person name="Ndikumana S."/>
            <person name="Pagni M."/>
            <person name="Petitpierre D."/>
            <person name="Requena N."/>
            <person name="Rosikiewicz P."/>
            <person name="Riley R."/>
            <person name="Saito K."/>
            <person name="San Clemente H."/>
            <person name="Shapiro H."/>
            <person name="van Tuinen D."/>
            <person name="Becard G."/>
            <person name="Bonfante P."/>
            <person name="Paszkowski U."/>
            <person name="Shachar-Hill Y."/>
            <person name="Young J.P."/>
            <person name="Sanders I.R."/>
            <person name="Henrissat B."/>
            <person name="Rensing S.A."/>
            <person name="Grigoriev I.V."/>
            <person name="Corradi N."/>
            <person name="Roux C."/>
            <person name="Martin F."/>
        </authorList>
    </citation>
    <scope>NUCLEOTIDE SEQUENCE</scope>
    <source>
        <strain evidence="1">DAOM 197198</strain>
    </source>
</reference>
<dbReference type="HOGENOM" id="CLU_2905284_0_0_1"/>
<protein>
    <submittedName>
        <fullName evidence="1">Uncharacterized protein</fullName>
    </submittedName>
</protein>